<dbReference type="PANTHER" id="PTHR43420:SF12">
    <property type="entry name" value="N-ACETYLTRANSFERASE DOMAIN-CONTAINING PROTEIN"/>
    <property type="match status" value="1"/>
</dbReference>
<dbReference type="Gene3D" id="3.40.630.30">
    <property type="match status" value="1"/>
</dbReference>
<dbReference type="CDD" id="cd04301">
    <property type="entry name" value="NAT_SF"/>
    <property type="match status" value="1"/>
</dbReference>
<organism evidence="4 5">
    <name type="scientific">Lacimicrobium alkaliphilum</name>
    <dbReference type="NCBI Taxonomy" id="1526571"/>
    <lineage>
        <taxon>Bacteria</taxon>
        <taxon>Pseudomonadati</taxon>
        <taxon>Pseudomonadota</taxon>
        <taxon>Gammaproteobacteria</taxon>
        <taxon>Alteromonadales</taxon>
        <taxon>Alteromonadaceae</taxon>
        <taxon>Lacimicrobium</taxon>
    </lineage>
</organism>
<evidence type="ECO:0000313" key="4">
    <source>
        <dbReference type="EMBL" id="GGD65024.1"/>
    </source>
</evidence>
<evidence type="ECO:0000256" key="2">
    <source>
        <dbReference type="ARBA" id="ARBA00023315"/>
    </source>
</evidence>
<accession>A0ABQ1RDW6</accession>
<dbReference type="PROSITE" id="PS51186">
    <property type="entry name" value="GNAT"/>
    <property type="match status" value="1"/>
</dbReference>
<dbReference type="EMBL" id="BMGJ01000007">
    <property type="protein sequence ID" value="GGD65024.1"/>
    <property type="molecule type" value="Genomic_DNA"/>
</dbReference>
<dbReference type="InterPro" id="IPR000182">
    <property type="entry name" value="GNAT_dom"/>
</dbReference>
<name>A0ABQ1RDW6_9ALTE</name>
<keyword evidence="2" id="KW-0012">Acyltransferase</keyword>
<evidence type="ECO:0000256" key="1">
    <source>
        <dbReference type="ARBA" id="ARBA00022679"/>
    </source>
</evidence>
<dbReference type="SUPFAM" id="SSF55729">
    <property type="entry name" value="Acyl-CoA N-acyltransferases (Nat)"/>
    <property type="match status" value="1"/>
</dbReference>
<comment type="caution">
    <text evidence="4">The sequence shown here is derived from an EMBL/GenBank/DDBJ whole genome shotgun (WGS) entry which is preliminary data.</text>
</comment>
<evidence type="ECO:0000259" key="3">
    <source>
        <dbReference type="PROSITE" id="PS51186"/>
    </source>
</evidence>
<dbReference type="Proteomes" id="UP000614272">
    <property type="component" value="Unassembled WGS sequence"/>
</dbReference>
<feature type="domain" description="N-acetyltransferase" evidence="3">
    <location>
        <begin position="3"/>
        <end position="137"/>
    </location>
</feature>
<reference evidence="5" key="1">
    <citation type="journal article" date="2019" name="Int. J. Syst. Evol. Microbiol.">
        <title>The Global Catalogue of Microorganisms (GCM) 10K type strain sequencing project: providing services to taxonomists for standard genome sequencing and annotation.</title>
        <authorList>
            <consortium name="The Broad Institute Genomics Platform"/>
            <consortium name="The Broad Institute Genome Sequencing Center for Infectious Disease"/>
            <person name="Wu L."/>
            <person name="Ma J."/>
        </authorList>
    </citation>
    <scope>NUCLEOTIDE SEQUENCE [LARGE SCALE GENOMIC DNA]</scope>
    <source>
        <strain evidence="5">CGMCC 1.12923</strain>
    </source>
</reference>
<dbReference type="Pfam" id="PF00583">
    <property type="entry name" value="Acetyltransf_1"/>
    <property type="match status" value="1"/>
</dbReference>
<gene>
    <name evidence="4" type="ORF">GCM10011357_20490</name>
</gene>
<dbReference type="InterPro" id="IPR050680">
    <property type="entry name" value="YpeA/RimI_acetyltransf"/>
</dbReference>
<protein>
    <submittedName>
        <fullName evidence="4">N-acetyltransferase GCN5</fullName>
    </submittedName>
</protein>
<dbReference type="InterPro" id="IPR016181">
    <property type="entry name" value="Acyl_CoA_acyltransferase"/>
</dbReference>
<dbReference type="PANTHER" id="PTHR43420">
    <property type="entry name" value="ACETYLTRANSFERASE"/>
    <property type="match status" value="1"/>
</dbReference>
<keyword evidence="5" id="KW-1185">Reference proteome</keyword>
<evidence type="ECO:0000313" key="5">
    <source>
        <dbReference type="Proteomes" id="UP000614272"/>
    </source>
</evidence>
<proteinExistence type="predicted"/>
<keyword evidence="1" id="KW-0808">Transferase</keyword>
<dbReference type="RefSeq" id="WP_099034366.1">
    <property type="nucleotide sequence ID" value="NZ_BMGJ01000007.1"/>
</dbReference>
<sequence>MNIQIEDAPAEQLTDFLHQKIVDYNHAHRELNQRQPIAAVIRDTQKRVIAGAAGETFGNWLQLKTLWVDESLRGKRLGSQLLAAIEHKAKARGCKFCLLDTLNIQAKPFYQKLGYRVQWEQKQYPLTGAKYFMTKEL</sequence>